<proteinExistence type="predicted"/>
<evidence type="ECO:0000313" key="2">
    <source>
        <dbReference type="Proteomes" id="UP000269396"/>
    </source>
</evidence>
<name>A0A3P8D5G7_9TREM</name>
<sequence>MMMNSFHCVNYGKKKSLFTFKYVCVPFSSSSAVFQPMGGGSRHFLYMVLFAHLISWV</sequence>
<dbReference type="EMBL" id="UZAL01006332">
    <property type="protein sequence ID" value="VDO95738.1"/>
    <property type="molecule type" value="Genomic_DNA"/>
</dbReference>
<reference evidence="1 2" key="1">
    <citation type="submission" date="2018-11" db="EMBL/GenBank/DDBJ databases">
        <authorList>
            <consortium name="Pathogen Informatics"/>
        </authorList>
    </citation>
    <scope>NUCLEOTIDE SEQUENCE [LARGE SCALE GENOMIC DNA]</scope>
    <source>
        <strain>Denwood</strain>
        <strain evidence="2">Zambia</strain>
    </source>
</reference>
<keyword evidence="2" id="KW-1185">Reference proteome</keyword>
<organism evidence="1 2">
    <name type="scientific">Schistosoma mattheei</name>
    <dbReference type="NCBI Taxonomy" id="31246"/>
    <lineage>
        <taxon>Eukaryota</taxon>
        <taxon>Metazoa</taxon>
        <taxon>Spiralia</taxon>
        <taxon>Lophotrochozoa</taxon>
        <taxon>Platyhelminthes</taxon>
        <taxon>Trematoda</taxon>
        <taxon>Digenea</taxon>
        <taxon>Strigeidida</taxon>
        <taxon>Schistosomatoidea</taxon>
        <taxon>Schistosomatidae</taxon>
        <taxon>Schistosoma</taxon>
    </lineage>
</organism>
<dbReference type="AlphaFoldDB" id="A0A3P8D5G7"/>
<protein>
    <submittedName>
        <fullName evidence="1">Uncharacterized protein</fullName>
    </submittedName>
</protein>
<dbReference type="Proteomes" id="UP000269396">
    <property type="component" value="Unassembled WGS sequence"/>
</dbReference>
<accession>A0A3P8D5G7</accession>
<gene>
    <name evidence="1" type="ORF">SMTD_LOCUS3469</name>
</gene>
<evidence type="ECO:0000313" key="1">
    <source>
        <dbReference type="EMBL" id="VDO95738.1"/>
    </source>
</evidence>